<proteinExistence type="predicted"/>
<reference evidence="2 3" key="1">
    <citation type="submission" date="2019-10" db="EMBL/GenBank/DDBJ databases">
        <authorList>
            <person name="Palmer J.M."/>
        </authorList>
    </citation>
    <scope>NUCLEOTIDE SEQUENCE [LARGE SCALE GENOMIC DNA]</scope>
    <source>
        <strain evidence="2 3">TWF696</strain>
    </source>
</reference>
<accession>A0AAV9TXT9</accession>
<dbReference type="Proteomes" id="UP001375240">
    <property type="component" value="Unassembled WGS sequence"/>
</dbReference>
<evidence type="ECO:0000313" key="2">
    <source>
        <dbReference type="EMBL" id="KAK6331146.1"/>
    </source>
</evidence>
<organism evidence="2 3">
    <name type="scientific">Orbilia brochopaga</name>
    <dbReference type="NCBI Taxonomy" id="3140254"/>
    <lineage>
        <taxon>Eukaryota</taxon>
        <taxon>Fungi</taxon>
        <taxon>Dikarya</taxon>
        <taxon>Ascomycota</taxon>
        <taxon>Pezizomycotina</taxon>
        <taxon>Orbiliomycetes</taxon>
        <taxon>Orbiliales</taxon>
        <taxon>Orbiliaceae</taxon>
        <taxon>Orbilia</taxon>
    </lineage>
</organism>
<dbReference type="AlphaFoldDB" id="A0AAV9TXT9"/>
<keyword evidence="3" id="KW-1185">Reference proteome</keyword>
<feature type="chain" id="PRO_5043395893" evidence="1">
    <location>
        <begin position="25"/>
        <end position="346"/>
    </location>
</feature>
<feature type="signal peptide" evidence="1">
    <location>
        <begin position="1"/>
        <end position="24"/>
    </location>
</feature>
<protein>
    <submittedName>
        <fullName evidence="2">Uncharacterized protein</fullName>
    </submittedName>
</protein>
<sequence>MRQQSTIGSQLLLLSAALVGSTHAIIVKARHYDTETGTIYDLNVCRPLAANRIVLLQDICDEADSMPGWRPRIYDSDNLASVVQLFGPPFSPYTDGGYEEPRNVAVWGGSLFYNDDPWKPVMFRTGQDSELGYNWRQPFRVERNGRYIVTTEDDLAVGDILQPIKAEDDTNPSILNFPGLVSCDTPSGRVLRRYDANRQQRYEAANCLDVDLYVSSQGYLDPDDLVNAPPIVGLGDLSTSASGLGLDSELESDPELDKLLKGIQDYQAPSDDDPIWDLLREVEQEPAGLIDYPLTDEEVENEFQYLVNDPYLSAEDELAQLLGNEEVQSQTDLERLQAILDELAVS</sequence>
<name>A0AAV9TXT9_9PEZI</name>
<evidence type="ECO:0000313" key="3">
    <source>
        <dbReference type="Proteomes" id="UP001375240"/>
    </source>
</evidence>
<gene>
    <name evidence="2" type="ORF">TWF696_003215</name>
</gene>
<dbReference type="EMBL" id="JAVHNQ010000016">
    <property type="protein sequence ID" value="KAK6331146.1"/>
    <property type="molecule type" value="Genomic_DNA"/>
</dbReference>
<evidence type="ECO:0000256" key="1">
    <source>
        <dbReference type="SAM" id="SignalP"/>
    </source>
</evidence>
<keyword evidence="1" id="KW-0732">Signal</keyword>
<comment type="caution">
    <text evidence="2">The sequence shown here is derived from an EMBL/GenBank/DDBJ whole genome shotgun (WGS) entry which is preliminary data.</text>
</comment>